<evidence type="ECO:0000256" key="7">
    <source>
        <dbReference type="SAM" id="Phobius"/>
    </source>
</evidence>
<evidence type="ECO:0000256" key="6">
    <source>
        <dbReference type="RuleBase" id="RU000461"/>
    </source>
</evidence>
<dbReference type="InterPro" id="IPR017972">
    <property type="entry name" value="Cyt_P450_CS"/>
</dbReference>
<dbReference type="CDD" id="cd11042">
    <property type="entry name" value="CYP51-like"/>
    <property type="match status" value="1"/>
</dbReference>
<evidence type="ECO:0000256" key="2">
    <source>
        <dbReference type="ARBA" id="ARBA00010617"/>
    </source>
</evidence>
<comment type="cofactor">
    <cofactor evidence="1">
        <name>heme</name>
        <dbReference type="ChEBI" id="CHEBI:30413"/>
    </cofactor>
</comment>
<organism evidence="8 9">
    <name type="scientific">Batrachochytrium salamandrivorans</name>
    <dbReference type="NCBI Taxonomy" id="1357716"/>
    <lineage>
        <taxon>Eukaryota</taxon>
        <taxon>Fungi</taxon>
        <taxon>Fungi incertae sedis</taxon>
        <taxon>Chytridiomycota</taxon>
        <taxon>Chytridiomycota incertae sedis</taxon>
        <taxon>Chytridiomycetes</taxon>
        <taxon>Rhizophydiales</taxon>
        <taxon>Rhizophydiales incertae sedis</taxon>
        <taxon>Batrachochytrium</taxon>
    </lineage>
</organism>
<evidence type="ECO:0008006" key="10">
    <source>
        <dbReference type="Google" id="ProtNLM"/>
    </source>
</evidence>
<dbReference type="PANTHER" id="PTHR24304">
    <property type="entry name" value="CYTOCHROME P450 FAMILY 7"/>
    <property type="match status" value="1"/>
</dbReference>
<dbReference type="InterPro" id="IPR001128">
    <property type="entry name" value="Cyt_P450"/>
</dbReference>
<dbReference type="SUPFAM" id="SSF48264">
    <property type="entry name" value="Cytochrome P450"/>
    <property type="match status" value="1"/>
</dbReference>
<keyword evidence="5 6" id="KW-0408">Iron</keyword>
<dbReference type="Pfam" id="PF00067">
    <property type="entry name" value="p450"/>
    <property type="match status" value="1"/>
</dbReference>
<dbReference type="PRINTS" id="PR00385">
    <property type="entry name" value="P450"/>
</dbReference>
<dbReference type="InterPro" id="IPR036396">
    <property type="entry name" value="Cyt_P450_sf"/>
</dbReference>
<comment type="similarity">
    <text evidence="2 6">Belongs to the cytochrome P450 family.</text>
</comment>
<sequence length="530" mass="60112">MGIAIDLYENVRIASGIPAKQFFYVAIITVFATVLTLWMLGQFLNKPNTSKKGCTEPPMVPYTLPILGSVIPYGMDPVKFLIDNRKKYGDCFTFLMLGRKMTFCLGPDGNHFVFNIPLADASAEGAYKTLTTPVFGKGVVYDIHSSVFMQQKKFVKDAFSATLFRKYVSAIWEETNAYFKEIKENDDAALIFDQMSELTIRTSSHCLMGKEIRSQLHSNVAQLYHDLDSGLAPINVFISWLPLPVYIKRDRAHKDMSNLFGRIIKDRRARGDFENMDLLQTLMDSRYRDGSSMPDDHISHLMIAALMGGQHTSSTTVSWILYEIARRPDVIVELLREQSMVLTGKPDTPIKDLPEFDYEQMQKLTYLDCVMKETLRMHPPIHTIMRKVESDIVYNGFTIPAGNFLCGSAAVSQLDPVRFTDPHKFDPSRFVRNNEDTAEWTINGVDISQKSARSYFLPFGAGRHRCIGESFAYVQNKTIVSAFIRRYIHKLYVNPKTGVEVFPKSDYTSLIVVPEKPALLSVSLRKTATV</sequence>
<evidence type="ECO:0000256" key="4">
    <source>
        <dbReference type="ARBA" id="ARBA00022723"/>
    </source>
</evidence>
<evidence type="ECO:0000256" key="3">
    <source>
        <dbReference type="ARBA" id="ARBA00022617"/>
    </source>
</evidence>
<proteinExistence type="inferred from homology"/>
<protein>
    <recommendedName>
        <fullName evidence="10">Lanosterol 14-alpha demethylase</fullName>
    </recommendedName>
</protein>
<keyword evidence="7" id="KW-0812">Transmembrane</keyword>
<evidence type="ECO:0000256" key="5">
    <source>
        <dbReference type="ARBA" id="ARBA00023004"/>
    </source>
</evidence>
<evidence type="ECO:0000313" key="8">
    <source>
        <dbReference type="EMBL" id="KAH6592647.1"/>
    </source>
</evidence>
<reference evidence="8 9" key="1">
    <citation type="submission" date="2021-02" db="EMBL/GenBank/DDBJ databases">
        <title>Variation within the Batrachochytrium salamandrivorans European outbreak.</title>
        <authorList>
            <person name="Kelly M."/>
            <person name="Pasmans F."/>
            <person name="Shea T.P."/>
            <person name="Munoz J.F."/>
            <person name="Carranza S."/>
            <person name="Cuomo C.A."/>
            <person name="Martel A."/>
        </authorList>
    </citation>
    <scope>NUCLEOTIDE SEQUENCE [LARGE SCALE GENOMIC DNA]</scope>
    <source>
        <strain evidence="8 9">AMFP18/2</strain>
    </source>
</reference>
<dbReference type="PRINTS" id="PR00465">
    <property type="entry name" value="EP450IV"/>
</dbReference>
<dbReference type="PANTHER" id="PTHR24304:SF2">
    <property type="entry name" value="24-HYDROXYCHOLESTEROL 7-ALPHA-HYDROXYLASE"/>
    <property type="match status" value="1"/>
</dbReference>
<keyword evidence="6" id="KW-0560">Oxidoreductase</keyword>
<dbReference type="InterPro" id="IPR050529">
    <property type="entry name" value="CYP450_sterol_14alpha_dmase"/>
</dbReference>
<keyword evidence="6" id="KW-0503">Monooxygenase</keyword>
<accession>A0ABQ8F8I1</accession>
<dbReference type="Gene3D" id="1.10.630.10">
    <property type="entry name" value="Cytochrome P450"/>
    <property type="match status" value="1"/>
</dbReference>
<comment type="caution">
    <text evidence="8">The sequence shown here is derived from an EMBL/GenBank/DDBJ whole genome shotgun (WGS) entry which is preliminary data.</text>
</comment>
<dbReference type="EMBL" id="JAFCIX010000376">
    <property type="protein sequence ID" value="KAH6592647.1"/>
    <property type="molecule type" value="Genomic_DNA"/>
</dbReference>
<keyword evidence="9" id="KW-1185">Reference proteome</keyword>
<evidence type="ECO:0000313" key="9">
    <source>
        <dbReference type="Proteomes" id="UP001648503"/>
    </source>
</evidence>
<gene>
    <name evidence="8" type="ORF">BASA50_007935</name>
</gene>
<evidence type="ECO:0000256" key="1">
    <source>
        <dbReference type="ARBA" id="ARBA00001971"/>
    </source>
</evidence>
<keyword evidence="4 6" id="KW-0479">Metal-binding</keyword>
<dbReference type="PROSITE" id="PS00086">
    <property type="entry name" value="CYTOCHROME_P450"/>
    <property type="match status" value="1"/>
</dbReference>
<name>A0ABQ8F8I1_9FUNG</name>
<keyword evidence="3 6" id="KW-0349">Heme</keyword>
<dbReference type="InterPro" id="IPR002403">
    <property type="entry name" value="Cyt_P450_E_grp-IV"/>
</dbReference>
<keyword evidence="7" id="KW-0472">Membrane</keyword>
<keyword evidence="7" id="KW-1133">Transmembrane helix</keyword>
<feature type="transmembrane region" description="Helical" evidence="7">
    <location>
        <begin position="22"/>
        <end position="41"/>
    </location>
</feature>
<dbReference type="Proteomes" id="UP001648503">
    <property type="component" value="Unassembled WGS sequence"/>
</dbReference>